<dbReference type="Gene3D" id="3.90.470.10">
    <property type="entry name" value="Ribosomal protein L22/L17"/>
    <property type="match status" value="1"/>
</dbReference>
<evidence type="ECO:0000313" key="6">
    <source>
        <dbReference type="Proteomes" id="UP000279236"/>
    </source>
</evidence>
<dbReference type="Proteomes" id="UP000279236">
    <property type="component" value="Unassembled WGS sequence"/>
</dbReference>
<evidence type="ECO:0008006" key="7">
    <source>
        <dbReference type="Google" id="ProtNLM"/>
    </source>
</evidence>
<dbReference type="STRING" id="105984.A0A427XUE4"/>
<evidence type="ECO:0000313" key="5">
    <source>
        <dbReference type="EMBL" id="RSH82484.1"/>
    </source>
</evidence>
<dbReference type="InterPro" id="IPR001063">
    <property type="entry name" value="Ribosomal_uL22"/>
</dbReference>
<dbReference type="InterPro" id="IPR036394">
    <property type="entry name" value="Ribosomal_uL22_sf"/>
</dbReference>
<name>A0A427XUE4_9TREE</name>
<dbReference type="GO" id="GO:0003735">
    <property type="term" value="F:structural constituent of ribosome"/>
    <property type="evidence" value="ECO:0007669"/>
    <property type="project" value="InterPro"/>
</dbReference>
<keyword evidence="6" id="KW-1185">Reference proteome</keyword>
<gene>
    <name evidence="5" type="ORF">EHS24_007462</name>
</gene>
<reference evidence="5 6" key="1">
    <citation type="submission" date="2018-11" db="EMBL/GenBank/DDBJ databases">
        <title>Genome sequence of Apiotrichum porosum DSM 27194.</title>
        <authorList>
            <person name="Aliyu H."/>
            <person name="Gorte O."/>
            <person name="Ochsenreither K."/>
        </authorList>
    </citation>
    <scope>NUCLEOTIDE SEQUENCE [LARGE SCALE GENOMIC DNA]</scope>
    <source>
        <strain evidence="5 6">DSM 27194</strain>
    </source>
</reference>
<dbReference type="AlphaFoldDB" id="A0A427XUE4"/>
<comment type="caution">
    <text evidence="5">The sequence shown here is derived from an EMBL/GenBank/DDBJ whole genome shotgun (WGS) entry which is preliminary data.</text>
</comment>
<dbReference type="OrthoDB" id="416470at2759"/>
<accession>A0A427XUE4</accession>
<keyword evidence="3 4" id="KW-0687">Ribonucleoprotein</keyword>
<dbReference type="SUPFAM" id="SSF54843">
    <property type="entry name" value="Ribosomal protein L22"/>
    <property type="match status" value="1"/>
</dbReference>
<evidence type="ECO:0000256" key="2">
    <source>
        <dbReference type="ARBA" id="ARBA00022980"/>
    </source>
</evidence>
<protein>
    <recommendedName>
        <fullName evidence="7">54S ribosomal protein L22, mitochondrial</fullName>
    </recommendedName>
</protein>
<dbReference type="RefSeq" id="XP_028476716.1">
    <property type="nucleotide sequence ID" value="XM_028622823.1"/>
</dbReference>
<proteinExistence type="inferred from homology"/>
<dbReference type="GeneID" id="39592005"/>
<dbReference type="InterPro" id="IPR047867">
    <property type="entry name" value="Ribosomal_uL22_bac/org-type"/>
</dbReference>
<organism evidence="5 6">
    <name type="scientific">Apiotrichum porosum</name>
    <dbReference type="NCBI Taxonomy" id="105984"/>
    <lineage>
        <taxon>Eukaryota</taxon>
        <taxon>Fungi</taxon>
        <taxon>Dikarya</taxon>
        <taxon>Basidiomycota</taxon>
        <taxon>Agaricomycotina</taxon>
        <taxon>Tremellomycetes</taxon>
        <taxon>Trichosporonales</taxon>
        <taxon>Trichosporonaceae</taxon>
        <taxon>Apiotrichum</taxon>
    </lineage>
</organism>
<dbReference type="Pfam" id="PF00237">
    <property type="entry name" value="Ribosomal_L22"/>
    <property type="match status" value="1"/>
</dbReference>
<comment type="similarity">
    <text evidence="1 4">Belongs to the universal ribosomal protein uL22 family.</text>
</comment>
<dbReference type="PANTHER" id="PTHR13501:SF8">
    <property type="entry name" value="LARGE RIBOSOMAL SUBUNIT PROTEIN UL22M"/>
    <property type="match status" value="1"/>
</dbReference>
<dbReference type="GO" id="GO:0005762">
    <property type="term" value="C:mitochondrial large ribosomal subunit"/>
    <property type="evidence" value="ECO:0007669"/>
    <property type="project" value="TreeGrafter"/>
</dbReference>
<evidence type="ECO:0000256" key="3">
    <source>
        <dbReference type="ARBA" id="ARBA00023274"/>
    </source>
</evidence>
<dbReference type="EMBL" id="RSCE01000005">
    <property type="protein sequence ID" value="RSH82484.1"/>
    <property type="molecule type" value="Genomic_DNA"/>
</dbReference>
<sequence>MSRTLRSAALVAQSLAGPSRPMLRPRIAAPVFVAPAQTRSLFGLPDVGLPKSWRKAMRRDNADDVKETEEVKEVDPAEVSKGGLFDEVIEEAAEVARSRKISHEHRYKSGQHKMSHRKLNDISRQVAGLPVDEAIVQLVHGSKRAGRTWVKSTLALARDHAEAKGLRRDRLVVAETFVSKGPKVARVDIKGRGRLGIKHHPTARIHFVLREGKTYEEKLAAERKKVLNKVRSAGIVREDGKIRRKFVSGWAW</sequence>
<keyword evidence="2 4" id="KW-0689">Ribosomal protein</keyword>
<dbReference type="PANTHER" id="PTHR13501">
    <property type="entry name" value="CHLOROPLAST 50S RIBOSOMAL PROTEIN L22-RELATED"/>
    <property type="match status" value="1"/>
</dbReference>
<evidence type="ECO:0000256" key="1">
    <source>
        <dbReference type="ARBA" id="ARBA00009451"/>
    </source>
</evidence>
<dbReference type="GO" id="GO:0006412">
    <property type="term" value="P:translation"/>
    <property type="evidence" value="ECO:0007669"/>
    <property type="project" value="InterPro"/>
</dbReference>
<evidence type="ECO:0000256" key="4">
    <source>
        <dbReference type="RuleBase" id="RU004005"/>
    </source>
</evidence>